<keyword evidence="1" id="KW-0597">Phosphoprotein</keyword>
<evidence type="ECO:0000259" key="3">
    <source>
        <dbReference type="PROSITE" id="PS50930"/>
    </source>
</evidence>
<evidence type="ECO:0000256" key="1">
    <source>
        <dbReference type="PROSITE-ProRule" id="PRU00169"/>
    </source>
</evidence>
<dbReference type="EMBL" id="JBDIVE010000009">
    <property type="protein sequence ID" value="MEN3069864.1"/>
    <property type="molecule type" value="Genomic_DNA"/>
</dbReference>
<dbReference type="PROSITE" id="PS50930">
    <property type="entry name" value="HTH_LYTTR"/>
    <property type="match status" value="1"/>
</dbReference>
<dbReference type="PROSITE" id="PS50110">
    <property type="entry name" value="RESPONSE_REGULATORY"/>
    <property type="match status" value="1"/>
</dbReference>
<dbReference type="SMART" id="SM00448">
    <property type="entry name" value="REC"/>
    <property type="match status" value="1"/>
</dbReference>
<organism evidence="4 5">
    <name type="scientific">Uliginosibacterium sediminicola</name>
    <dbReference type="NCBI Taxonomy" id="2024550"/>
    <lineage>
        <taxon>Bacteria</taxon>
        <taxon>Pseudomonadati</taxon>
        <taxon>Pseudomonadota</taxon>
        <taxon>Betaproteobacteria</taxon>
        <taxon>Rhodocyclales</taxon>
        <taxon>Zoogloeaceae</taxon>
        <taxon>Uliginosibacterium</taxon>
    </lineage>
</organism>
<protein>
    <submittedName>
        <fullName evidence="4">LytTR family DNA-binding domain-containing protein</fullName>
    </submittedName>
</protein>
<evidence type="ECO:0000259" key="2">
    <source>
        <dbReference type="PROSITE" id="PS50110"/>
    </source>
</evidence>
<keyword evidence="5" id="KW-1185">Reference proteome</keyword>
<feature type="modified residue" description="4-aspartylphosphate" evidence="1">
    <location>
        <position position="60"/>
    </location>
</feature>
<dbReference type="Gene3D" id="3.40.50.2300">
    <property type="match status" value="1"/>
</dbReference>
<dbReference type="InterPro" id="IPR046947">
    <property type="entry name" value="LytR-like"/>
</dbReference>
<dbReference type="Gene3D" id="2.40.50.1020">
    <property type="entry name" value="LytTr DNA-binding domain"/>
    <property type="match status" value="1"/>
</dbReference>
<dbReference type="Pfam" id="PF00072">
    <property type="entry name" value="Response_reg"/>
    <property type="match status" value="1"/>
</dbReference>
<dbReference type="GO" id="GO:0003677">
    <property type="term" value="F:DNA binding"/>
    <property type="evidence" value="ECO:0007669"/>
    <property type="project" value="UniProtKB-KW"/>
</dbReference>
<evidence type="ECO:0000313" key="5">
    <source>
        <dbReference type="Proteomes" id="UP001410394"/>
    </source>
</evidence>
<dbReference type="PANTHER" id="PTHR37299">
    <property type="entry name" value="TRANSCRIPTIONAL REGULATOR-RELATED"/>
    <property type="match status" value="1"/>
</dbReference>
<feature type="domain" description="HTH LytTR-type" evidence="3">
    <location>
        <begin position="153"/>
        <end position="255"/>
    </location>
</feature>
<feature type="domain" description="Response regulatory" evidence="2">
    <location>
        <begin position="8"/>
        <end position="119"/>
    </location>
</feature>
<dbReference type="SMART" id="SM00850">
    <property type="entry name" value="LytTR"/>
    <property type="match status" value="1"/>
</dbReference>
<dbReference type="InterPro" id="IPR007492">
    <property type="entry name" value="LytTR_DNA-bd_dom"/>
</dbReference>
<dbReference type="Pfam" id="PF04397">
    <property type="entry name" value="LytTR"/>
    <property type="match status" value="1"/>
</dbReference>
<dbReference type="RefSeq" id="WP_345920638.1">
    <property type="nucleotide sequence ID" value="NZ_JBDIVE010000009.1"/>
</dbReference>
<reference evidence="4 5" key="1">
    <citation type="journal article" date="2018" name="Int. J. Syst. Evol. Microbiol.">
        <title>Uliginosibacterium sediminicola sp. nov., isolated from freshwater sediment.</title>
        <authorList>
            <person name="Hwang W.M."/>
            <person name="Kim S.M."/>
            <person name="Kang K."/>
            <person name="Ahn T.Y."/>
        </authorList>
    </citation>
    <scope>NUCLEOTIDE SEQUENCE [LARGE SCALE GENOMIC DNA]</scope>
    <source>
        <strain evidence="4 5">M1-21</strain>
    </source>
</reference>
<accession>A0ABU9Z1H6</accession>
<name>A0ABU9Z1H6_9RHOO</name>
<evidence type="ECO:0000313" key="4">
    <source>
        <dbReference type="EMBL" id="MEN3069864.1"/>
    </source>
</evidence>
<dbReference type="InterPro" id="IPR001789">
    <property type="entry name" value="Sig_transdc_resp-reg_receiver"/>
</dbReference>
<dbReference type="SUPFAM" id="SSF52172">
    <property type="entry name" value="CheY-like"/>
    <property type="match status" value="1"/>
</dbReference>
<keyword evidence="4" id="KW-0238">DNA-binding</keyword>
<comment type="caution">
    <text evidence="4">The sequence shown here is derived from an EMBL/GenBank/DDBJ whole genome shotgun (WGS) entry which is preliminary data.</text>
</comment>
<dbReference type="InterPro" id="IPR011006">
    <property type="entry name" value="CheY-like_superfamily"/>
</dbReference>
<dbReference type="PANTHER" id="PTHR37299:SF1">
    <property type="entry name" value="STAGE 0 SPORULATION PROTEIN A HOMOLOG"/>
    <property type="match status" value="1"/>
</dbReference>
<proteinExistence type="predicted"/>
<gene>
    <name evidence="4" type="ORF">ABDB84_15385</name>
</gene>
<sequence length="255" mass="28394">MSAARKILALIAEDEPLLAADLATRLSGLWPELEIAELVHHGPAALEAIQRLQPEVVFLDIRMPGLSGIEVAQQVQVAHLVFVTAYDQYAVAAFESAAVDYLLKPVSDERLAQTVSRLQARIAQPASPADLGVLLQQLMQRTQEAPPARLKWIRASVGSDTHLVDVDEVLYFHADDKYTLLQTAKREYLIRTPLKELLPQLDPARFWQIHRNTIVATAAIACARRALNGRVSLSLHGRDETLDVSRAYAHLFRQM</sequence>
<dbReference type="Proteomes" id="UP001410394">
    <property type="component" value="Unassembled WGS sequence"/>
</dbReference>